<feature type="region of interest" description="Disordered" evidence="2">
    <location>
        <begin position="14"/>
        <end position="161"/>
    </location>
</feature>
<dbReference type="Proteomes" id="UP000694620">
    <property type="component" value="Chromosome 16"/>
</dbReference>
<feature type="compositionally biased region" description="Acidic residues" evidence="2">
    <location>
        <begin position="29"/>
        <end position="39"/>
    </location>
</feature>
<keyword evidence="4" id="KW-1185">Reference proteome</keyword>
<reference evidence="3" key="2">
    <citation type="submission" date="2025-08" db="UniProtKB">
        <authorList>
            <consortium name="Ensembl"/>
        </authorList>
    </citation>
    <scope>IDENTIFICATION</scope>
</reference>
<feature type="coiled-coil region" evidence="1">
    <location>
        <begin position="484"/>
        <end position="532"/>
    </location>
</feature>
<evidence type="ECO:0000313" key="3">
    <source>
        <dbReference type="Ensembl" id="ENSECRP00000023699.1"/>
    </source>
</evidence>
<proteinExistence type="predicted"/>
<name>A0A8C4SZK3_ERPCA</name>
<dbReference type="CTD" id="145282"/>
<dbReference type="GeneID" id="114666568"/>
<evidence type="ECO:0000256" key="1">
    <source>
        <dbReference type="SAM" id="Coils"/>
    </source>
</evidence>
<dbReference type="InterPro" id="IPR026175">
    <property type="entry name" value="MIPOL1"/>
</dbReference>
<feature type="compositionally biased region" description="Basic and acidic residues" evidence="2">
    <location>
        <begin position="66"/>
        <end position="90"/>
    </location>
</feature>
<feature type="compositionally biased region" description="Low complexity" evidence="2">
    <location>
        <begin position="91"/>
        <end position="102"/>
    </location>
</feature>
<dbReference type="PANTHER" id="PTHR22089:SF2">
    <property type="entry name" value="MIRROR-IMAGE POLYDACTYLY GENE 1 PROTEIN"/>
    <property type="match status" value="1"/>
</dbReference>
<sequence length="542" mass="62163">MNAADKLQQVRAALRRVKQRMSGPRDQLDDTDVTTDDEVESRSSKQKHNKKQQETLIDMYQANPKVNEELRDRLPATKKHDYKDKAKQSLEPESSSELLQPSCRPVPEQTSCGAQMDSFLTEPNDLDQYEKNRNQQPSEERERLSDRSEKLHPIKMNQDIPKLERSSRVKGNTEENANDQWGALSCERQGNSLVSASLTSANASTLLDKDKNIAFLLKELDALREINRKLQDKLSEKDQDLERWKMDAELQEKMMEAKTAEKAAALVEEIYQAQRERDQAMMARLRLANEERDEALLQAKRLEQAIMELENINPEENDTALQELLNQIQNADSGLTIEKSGAVIVDRILKTKERKKKITAEEMNAVIEEREAALTRCKRLEQELHQVKERSQTSANNMRHLTAENNQERALKAQLQYVQQEKENAVKQCKKLEDEVQTLQVYYGLHQSLSQEAAMKEHLNCTLSSYEEALRSRNGIVTLANLQKEQLVAQLQLALSDRIKLEAQLRETATAHKDANEKIHKLERLVDVLRKKVGAGAVRTVI</sequence>
<dbReference type="OrthoDB" id="6426880at2759"/>
<dbReference type="PANTHER" id="PTHR22089">
    <property type="entry name" value="MIRROR-IMAGE POLYDACTYLY GENE 1 PROTEIN"/>
    <property type="match status" value="1"/>
</dbReference>
<accession>A0A8C4SZK3</accession>
<keyword evidence="1" id="KW-0175">Coiled coil</keyword>
<dbReference type="GeneTree" id="ENSGT00390000017800"/>
<reference evidence="3" key="3">
    <citation type="submission" date="2025-09" db="UniProtKB">
        <authorList>
            <consortium name="Ensembl"/>
        </authorList>
    </citation>
    <scope>IDENTIFICATION</scope>
</reference>
<feature type="coiled-coil region" evidence="1">
    <location>
        <begin position="273"/>
        <end position="319"/>
    </location>
</feature>
<evidence type="ECO:0000256" key="2">
    <source>
        <dbReference type="SAM" id="MobiDB-lite"/>
    </source>
</evidence>
<dbReference type="RefSeq" id="XP_028677306.1">
    <property type="nucleotide sequence ID" value="XM_028821473.2"/>
</dbReference>
<evidence type="ECO:0000313" key="4">
    <source>
        <dbReference type="Proteomes" id="UP000694620"/>
    </source>
</evidence>
<dbReference type="AlphaFoldDB" id="A0A8C4SZK3"/>
<feature type="coiled-coil region" evidence="1">
    <location>
        <begin position="213"/>
        <end position="247"/>
    </location>
</feature>
<organism evidence="3 4">
    <name type="scientific">Erpetoichthys calabaricus</name>
    <name type="common">Rope fish</name>
    <name type="synonym">Calamoichthys calabaricus</name>
    <dbReference type="NCBI Taxonomy" id="27687"/>
    <lineage>
        <taxon>Eukaryota</taxon>
        <taxon>Metazoa</taxon>
        <taxon>Chordata</taxon>
        <taxon>Craniata</taxon>
        <taxon>Vertebrata</taxon>
        <taxon>Euteleostomi</taxon>
        <taxon>Actinopterygii</taxon>
        <taxon>Polypteriformes</taxon>
        <taxon>Polypteridae</taxon>
        <taxon>Erpetoichthys</taxon>
    </lineage>
</organism>
<reference evidence="3" key="1">
    <citation type="submission" date="2021-06" db="EMBL/GenBank/DDBJ databases">
        <authorList>
            <consortium name="Wellcome Sanger Institute Data Sharing"/>
        </authorList>
    </citation>
    <scope>NUCLEOTIDE SEQUENCE [LARGE SCALE GENOMIC DNA]</scope>
</reference>
<protein>
    <submittedName>
        <fullName evidence="3">Mirror-image polydactyly 1</fullName>
    </submittedName>
</protein>
<feature type="coiled-coil region" evidence="1">
    <location>
        <begin position="363"/>
        <end position="442"/>
    </location>
</feature>
<gene>
    <name evidence="3" type="primary">MIPOL1</name>
    <name evidence="3" type="synonym">mipol1</name>
</gene>
<feature type="compositionally biased region" description="Basic and acidic residues" evidence="2">
    <location>
        <begin position="128"/>
        <end position="152"/>
    </location>
</feature>
<dbReference type="Ensembl" id="ENSECRT00000024220.1">
    <property type="protein sequence ID" value="ENSECRP00000023699.1"/>
    <property type="gene ID" value="ENSECRG00000016052.1"/>
</dbReference>